<dbReference type="SUPFAM" id="SSF46785">
    <property type="entry name" value="Winged helix' DNA-binding domain"/>
    <property type="match status" value="1"/>
</dbReference>
<feature type="domain" description="Transcription regulator PadR C-terminal" evidence="3">
    <location>
        <begin position="93"/>
        <end position="181"/>
    </location>
</feature>
<proteinExistence type="predicted"/>
<dbReference type="RefSeq" id="WP_170197357.1">
    <property type="nucleotide sequence ID" value="NZ_JABBNB010000042.1"/>
</dbReference>
<dbReference type="EMBL" id="JABBNB010000042">
    <property type="protein sequence ID" value="NMO04851.1"/>
    <property type="molecule type" value="Genomic_DNA"/>
</dbReference>
<dbReference type="PANTHER" id="PTHR43252:SF4">
    <property type="entry name" value="TRANSCRIPTIONAL REGULATORY PROTEIN"/>
    <property type="match status" value="1"/>
</dbReference>
<protein>
    <submittedName>
        <fullName evidence="4">PadR family transcriptional regulator</fullName>
    </submittedName>
</protein>
<dbReference type="Pfam" id="PF10400">
    <property type="entry name" value="Vir_act_alpha_C"/>
    <property type="match status" value="1"/>
</dbReference>
<accession>A0A848L8Q0</accession>
<dbReference type="InterPro" id="IPR018309">
    <property type="entry name" value="Tscrpt_reg_PadR_C"/>
</dbReference>
<keyword evidence="5" id="KW-1185">Reference proteome</keyword>
<evidence type="ECO:0000259" key="3">
    <source>
        <dbReference type="Pfam" id="PF10400"/>
    </source>
</evidence>
<dbReference type="Pfam" id="PF03551">
    <property type="entry name" value="PadR"/>
    <property type="match status" value="1"/>
</dbReference>
<dbReference type="AlphaFoldDB" id="A0A848L8Q0"/>
<name>A0A848L8Q0_9ACTN</name>
<dbReference type="Proteomes" id="UP000550729">
    <property type="component" value="Unassembled WGS sequence"/>
</dbReference>
<dbReference type="Gene3D" id="6.10.140.190">
    <property type="match status" value="1"/>
</dbReference>
<feature type="coiled-coil region" evidence="1">
    <location>
        <begin position="113"/>
        <end position="140"/>
    </location>
</feature>
<comment type="caution">
    <text evidence="4">The sequence shown here is derived from an EMBL/GenBank/DDBJ whole genome shotgun (WGS) entry which is preliminary data.</text>
</comment>
<dbReference type="InterPro" id="IPR036390">
    <property type="entry name" value="WH_DNA-bd_sf"/>
</dbReference>
<sequence length="194" mass="22117">MALRHAILATLLNEGEASGYDLAKSFDVSIAQFWVATPQQLYRELDRLESEGCIVARTVTQEKRPNKRLFSLTDVGRSALAEFTRTSPKQAAIRDDLLVQLQAIDAGDGASVRANVEERLRNSRSKLDEYRRTRVRIRRNRTEDEFLSSATHIGPYLTLLRGISFEEENIRWCERVLEVLDARGRRHSTISTPS</sequence>
<evidence type="ECO:0000313" key="4">
    <source>
        <dbReference type="EMBL" id="NMO04851.1"/>
    </source>
</evidence>
<keyword evidence="1" id="KW-0175">Coiled coil</keyword>
<dbReference type="PANTHER" id="PTHR43252">
    <property type="entry name" value="TRANSCRIPTIONAL REGULATOR YQJI"/>
    <property type="match status" value="1"/>
</dbReference>
<dbReference type="InterPro" id="IPR036388">
    <property type="entry name" value="WH-like_DNA-bd_sf"/>
</dbReference>
<evidence type="ECO:0000256" key="1">
    <source>
        <dbReference type="SAM" id="Coils"/>
    </source>
</evidence>
<organism evidence="4 5">
    <name type="scientific">Gordonia asplenii</name>
    <dbReference type="NCBI Taxonomy" id="2725283"/>
    <lineage>
        <taxon>Bacteria</taxon>
        <taxon>Bacillati</taxon>
        <taxon>Actinomycetota</taxon>
        <taxon>Actinomycetes</taxon>
        <taxon>Mycobacteriales</taxon>
        <taxon>Gordoniaceae</taxon>
        <taxon>Gordonia</taxon>
    </lineage>
</organism>
<gene>
    <name evidence="4" type="ORF">HH308_26860</name>
</gene>
<evidence type="ECO:0000313" key="5">
    <source>
        <dbReference type="Proteomes" id="UP000550729"/>
    </source>
</evidence>
<feature type="domain" description="Transcription regulator PadR N-terminal" evidence="2">
    <location>
        <begin position="11"/>
        <end position="82"/>
    </location>
</feature>
<reference evidence="4 5" key="1">
    <citation type="submission" date="2020-04" db="EMBL/GenBank/DDBJ databases">
        <title>Gordonia sp. nov. TBRC 11910.</title>
        <authorList>
            <person name="Suriyachadkun C."/>
        </authorList>
    </citation>
    <scope>NUCLEOTIDE SEQUENCE [LARGE SCALE GENOMIC DNA]</scope>
    <source>
        <strain evidence="4 5">TBRC 11910</strain>
    </source>
</reference>
<dbReference type="Gene3D" id="1.10.10.10">
    <property type="entry name" value="Winged helix-like DNA-binding domain superfamily/Winged helix DNA-binding domain"/>
    <property type="match status" value="1"/>
</dbReference>
<evidence type="ECO:0000259" key="2">
    <source>
        <dbReference type="Pfam" id="PF03551"/>
    </source>
</evidence>
<dbReference type="InterPro" id="IPR005149">
    <property type="entry name" value="Tscrpt_reg_PadR_N"/>
</dbReference>